<proteinExistence type="predicted"/>
<evidence type="ECO:0000313" key="2">
    <source>
        <dbReference type="Proteomes" id="UP000494106"/>
    </source>
</evidence>
<protein>
    <submittedName>
        <fullName evidence="1">Uncharacterized protein</fullName>
    </submittedName>
</protein>
<dbReference type="Proteomes" id="UP000494106">
    <property type="component" value="Unassembled WGS sequence"/>
</dbReference>
<dbReference type="EMBL" id="CADEBC010000568">
    <property type="protein sequence ID" value="CAB3254826.1"/>
    <property type="molecule type" value="Genomic_DNA"/>
</dbReference>
<organism evidence="1 2">
    <name type="scientific">Arctia plantaginis</name>
    <name type="common">Wood tiger moth</name>
    <name type="synonym">Phalaena plantaginis</name>
    <dbReference type="NCBI Taxonomy" id="874455"/>
    <lineage>
        <taxon>Eukaryota</taxon>
        <taxon>Metazoa</taxon>
        <taxon>Ecdysozoa</taxon>
        <taxon>Arthropoda</taxon>
        <taxon>Hexapoda</taxon>
        <taxon>Insecta</taxon>
        <taxon>Pterygota</taxon>
        <taxon>Neoptera</taxon>
        <taxon>Endopterygota</taxon>
        <taxon>Lepidoptera</taxon>
        <taxon>Glossata</taxon>
        <taxon>Ditrysia</taxon>
        <taxon>Noctuoidea</taxon>
        <taxon>Erebidae</taxon>
        <taxon>Arctiinae</taxon>
        <taxon>Arctia</taxon>
    </lineage>
</organism>
<gene>
    <name evidence="1" type="ORF">APLA_LOCUS14640</name>
</gene>
<reference evidence="1 2" key="1">
    <citation type="submission" date="2020-04" db="EMBL/GenBank/DDBJ databases">
        <authorList>
            <person name="Wallbank WR R."/>
            <person name="Pardo Diaz C."/>
            <person name="Kozak K."/>
            <person name="Martin S."/>
            <person name="Jiggins C."/>
            <person name="Moest M."/>
            <person name="Warren A I."/>
            <person name="Byers J.R.P. K."/>
            <person name="Montejo-Kovacevich G."/>
            <person name="Yen C E."/>
        </authorList>
    </citation>
    <scope>NUCLEOTIDE SEQUENCE [LARGE SCALE GENOMIC DNA]</scope>
</reference>
<evidence type="ECO:0000313" key="1">
    <source>
        <dbReference type="EMBL" id="CAB3254826.1"/>
    </source>
</evidence>
<dbReference type="OrthoDB" id="10524812at2759"/>
<name>A0A8S1B5H8_ARCPL</name>
<accession>A0A8S1B5H8</accession>
<dbReference type="AlphaFoldDB" id="A0A8S1B5H8"/>
<sequence length="76" mass="8551">MRVHGAMFGAAVAWLHNERAQRKRVTSRPRHAHLLARAPPPHQTNPLLPIPAQCRLAFSHIDTTLLYTDINIVNIA</sequence>
<comment type="caution">
    <text evidence="1">The sequence shown here is derived from an EMBL/GenBank/DDBJ whole genome shotgun (WGS) entry which is preliminary data.</text>
</comment>
<keyword evidence="2" id="KW-1185">Reference proteome</keyword>